<dbReference type="InterPro" id="IPR003829">
    <property type="entry name" value="Pirin_N_dom"/>
</dbReference>
<organism evidence="4 5">
    <name type="scientific">Nocardia cyriacigeorgica</name>
    <dbReference type="NCBI Taxonomy" id="135487"/>
    <lineage>
        <taxon>Bacteria</taxon>
        <taxon>Bacillati</taxon>
        <taxon>Actinomycetota</taxon>
        <taxon>Actinomycetes</taxon>
        <taxon>Mycobacteriales</taxon>
        <taxon>Nocardiaceae</taxon>
        <taxon>Nocardia</taxon>
    </lineage>
</organism>
<evidence type="ECO:0000313" key="4">
    <source>
        <dbReference type="EMBL" id="NEW35163.1"/>
    </source>
</evidence>
<dbReference type="EMBL" id="JAAGVB010000039">
    <property type="protein sequence ID" value="NEW35163.1"/>
    <property type="molecule type" value="Genomic_DNA"/>
</dbReference>
<name>A0A6P1CU24_9NOCA</name>
<evidence type="ECO:0000259" key="3">
    <source>
        <dbReference type="Pfam" id="PF02678"/>
    </source>
</evidence>
<dbReference type="Proteomes" id="UP000471166">
    <property type="component" value="Unassembled WGS sequence"/>
</dbReference>
<dbReference type="InterPro" id="IPR012093">
    <property type="entry name" value="Pirin"/>
</dbReference>
<comment type="caution">
    <text evidence="4">The sequence shown here is derived from an EMBL/GenBank/DDBJ whole genome shotgun (WGS) entry which is preliminary data.</text>
</comment>
<dbReference type="AlphaFoldDB" id="A0A6P1CU24"/>
<dbReference type="RefSeq" id="WP_163846312.1">
    <property type="nucleotide sequence ID" value="NZ_JAAGVB010000039.1"/>
</dbReference>
<sequence>MDKPIPAVRVIPSAERAHWWNEWLDSKQSFPATGNFDLETNAHGILLVHNDDIVDAGAGFDTHEHREMEIITWVLEGTVVHQDSLGNSGLIYPGLAQRMSAGTGIRHSERNGAVWPQREPLRVVQMWVPPDTRGATPGYQEMDIDAELAGNSLVVVASGMRRDRDRTAITLGNRHAALHVARLDSGHSISVPDAPFGHVYVAAGCVDFEGHGTLAHGDAVRLTATGGHRVTAIEPAELLIWEMHAEFARPDIA</sequence>
<comment type="similarity">
    <text evidence="1 2">Belongs to the pirin family.</text>
</comment>
<evidence type="ECO:0000256" key="2">
    <source>
        <dbReference type="RuleBase" id="RU003457"/>
    </source>
</evidence>
<feature type="domain" description="Pirin N-terminal" evidence="3">
    <location>
        <begin position="21"/>
        <end position="128"/>
    </location>
</feature>
<protein>
    <submittedName>
        <fullName evidence="4">Pirin family protein</fullName>
    </submittedName>
</protein>
<evidence type="ECO:0000256" key="1">
    <source>
        <dbReference type="ARBA" id="ARBA00008416"/>
    </source>
</evidence>
<dbReference type="SUPFAM" id="SSF51182">
    <property type="entry name" value="RmlC-like cupins"/>
    <property type="match status" value="1"/>
</dbReference>
<proteinExistence type="inferred from homology"/>
<reference evidence="4 5" key="1">
    <citation type="submission" date="2020-01" db="EMBL/GenBank/DDBJ databases">
        <title>Genetics and antimicrobial susceptibilities of Nocardia species isolated from the soil; a comparison with species isolated from humans.</title>
        <authorList>
            <person name="Carrasco G."/>
            <person name="Monzon S."/>
            <person name="Sansegundo M."/>
            <person name="Garcia E."/>
            <person name="Garrido N."/>
            <person name="Medina M.J."/>
            <person name="Villalon P."/>
            <person name="Ramirez-Arocha A.C."/>
            <person name="Jimenez P."/>
            <person name="Cuesta I."/>
            <person name="Valdezate S."/>
        </authorList>
    </citation>
    <scope>NUCLEOTIDE SEQUENCE [LARGE SCALE GENOMIC DNA]</scope>
    <source>
        <strain evidence="4 5">CNM20110626</strain>
    </source>
</reference>
<gene>
    <name evidence="4" type="ORF">GV791_21720</name>
</gene>
<dbReference type="InterPro" id="IPR014710">
    <property type="entry name" value="RmlC-like_jellyroll"/>
</dbReference>
<dbReference type="InterPro" id="IPR011051">
    <property type="entry name" value="RmlC_Cupin_sf"/>
</dbReference>
<dbReference type="PANTHER" id="PTHR43212">
    <property type="entry name" value="QUERCETIN 2,3-DIOXYGENASE"/>
    <property type="match status" value="1"/>
</dbReference>
<dbReference type="PANTHER" id="PTHR43212:SF3">
    <property type="entry name" value="QUERCETIN 2,3-DIOXYGENASE"/>
    <property type="match status" value="1"/>
</dbReference>
<evidence type="ECO:0000313" key="5">
    <source>
        <dbReference type="Proteomes" id="UP000471166"/>
    </source>
</evidence>
<dbReference type="Gene3D" id="2.60.120.10">
    <property type="entry name" value="Jelly Rolls"/>
    <property type="match status" value="2"/>
</dbReference>
<accession>A0A6P1CU24</accession>
<dbReference type="Pfam" id="PF02678">
    <property type="entry name" value="Pirin"/>
    <property type="match status" value="1"/>
</dbReference>